<evidence type="ECO:0000256" key="2">
    <source>
        <dbReference type="SAM" id="SignalP"/>
    </source>
</evidence>
<evidence type="ECO:0000259" key="3">
    <source>
        <dbReference type="Pfam" id="PF00144"/>
    </source>
</evidence>
<dbReference type="InterPro" id="IPR001466">
    <property type="entry name" value="Beta-lactam-related"/>
</dbReference>
<dbReference type="InterPro" id="IPR021860">
    <property type="entry name" value="Peptidase_S12_Pab87-rel_C"/>
</dbReference>
<evidence type="ECO:0000313" key="6">
    <source>
        <dbReference type="Proteomes" id="UP000463224"/>
    </source>
</evidence>
<dbReference type="EMBL" id="WPHG01000001">
    <property type="protein sequence ID" value="MVA95721.1"/>
    <property type="molecule type" value="Genomic_DNA"/>
</dbReference>
<feature type="chain" id="PRO_5032684977" evidence="2">
    <location>
        <begin position="22"/>
        <end position="530"/>
    </location>
</feature>
<evidence type="ECO:0000259" key="4">
    <source>
        <dbReference type="Pfam" id="PF11954"/>
    </source>
</evidence>
<dbReference type="AlphaFoldDB" id="A0A844QCL7"/>
<evidence type="ECO:0000256" key="1">
    <source>
        <dbReference type="SAM" id="MobiDB-lite"/>
    </source>
</evidence>
<keyword evidence="2" id="KW-0732">Signal</keyword>
<name>A0A844QCL7_9HYPH</name>
<protein>
    <submittedName>
        <fullName evidence="5">Serine hydrolase</fullName>
    </submittedName>
</protein>
<dbReference type="PANTHER" id="PTHR46825:SF15">
    <property type="entry name" value="BETA-LACTAMASE-RELATED DOMAIN-CONTAINING PROTEIN"/>
    <property type="match status" value="1"/>
</dbReference>
<dbReference type="InterPro" id="IPR012338">
    <property type="entry name" value="Beta-lactam/transpept-like"/>
</dbReference>
<dbReference type="GO" id="GO:0016787">
    <property type="term" value="F:hydrolase activity"/>
    <property type="evidence" value="ECO:0007669"/>
    <property type="project" value="UniProtKB-KW"/>
</dbReference>
<feature type="domain" description="Peptidase S12 Pab87-related C-terminal" evidence="4">
    <location>
        <begin position="427"/>
        <end position="513"/>
    </location>
</feature>
<dbReference type="Proteomes" id="UP000463224">
    <property type="component" value="Unassembled WGS sequence"/>
</dbReference>
<dbReference type="InterPro" id="IPR050491">
    <property type="entry name" value="AmpC-like"/>
</dbReference>
<dbReference type="Pfam" id="PF00144">
    <property type="entry name" value="Beta-lactamase"/>
    <property type="match status" value="1"/>
</dbReference>
<accession>A0A844QCL7</accession>
<dbReference type="Pfam" id="PF11954">
    <property type="entry name" value="DUF3471"/>
    <property type="match status" value="1"/>
</dbReference>
<feature type="signal peptide" evidence="2">
    <location>
        <begin position="1"/>
        <end position="21"/>
    </location>
</feature>
<sequence>MAIRTASLAAALVLLATPASSQQEEAATARHMPSPAQEVAIETTQAQIDAAIAGLDALAADILYRSNVPGLAIAVVHAGQTVYAKGFGMRSRTSGEPVDADTVFLLASLSKPIGATVVAHQVSLGVIDWSTPVQAHLPWFRLADPWVSAHVTIGDLYAHRSGLPDHAGDDLEDIGYGRSAILKRIHLLPQAAFRDSYAYTNFGLTAAAEAVATAAGSSWEELSAQAIYRPLGMSATSSRYSDYLARTNRAASHVPGPDGYEVADLRQPDPQSPAGGVSSSANDMARWMTMVLGGGTFEGNEIIAPAALMPAVSPQIMSSPPHALDARASHYGFGFNVGARASGRVAFSHSGAFAQGTATAFTLIPGLDLGIVVLTNAPPVGAAEAIAASFTDMVEFGGVKRDWLEGYRSRMAPLTAPAGELAGRKASAGARASRPLETYQGSYENAYYGPATITVDDGSLRLAVGPADIAFAMTPWEEDSFIIEPFNENQPRGSVSKVTFEMADGAASAVRIEHLNAYRDGVFTRVPTAQ</sequence>
<dbReference type="SUPFAM" id="SSF56601">
    <property type="entry name" value="beta-lactamase/transpeptidase-like"/>
    <property type="match status" value="1"/>
</dbReference>
<comment type="caution">
    <text evidence="5">The sequence shown here is derived from an EMBL/GenBank/DDBJ whole genome shotgun (WGS) entry which is preliminary data.</text>
</comment>
<organism evidence="5 6">
    <name type="scientific">Nitratireductor arenosus</name>
    <dbReference type="NCBI Taxonomy" id="2682096"/>
    <lineage>
        <taxon>Bacteria</taxon>
        <taxon>Pseudomonadati</taxon>
        <taxon>Pseudomonadota</taxon>
        <taxon>Alphaproteobacteria</taxon>
        <taxon>Hyphomicrobiales</taxon>
        <taxon>Phyllobacteriaceae</taxon>
        <taxon>Nitratireductor</taxon>
    </lineage>
</organism>
<gene>
    <name evidence="5" type="ORF">GN330_00450</name>
</gene>
<proteinExistence type="predicted"/>
<reference evidence="5 6" key="1">
    <citation type="submission" date="2019-12" db="EMBL/GenBank/DDBJ databases">
        <title>Nitratireductor arenosus sp. nov., Isolated from sea sand, Jeju island, South Korea.</title>
        <authorList>
            <person name="Kim W."/>
        </authorList>
    </citation>
    <scope>NUCLEOTIDE SEQUENCE [LARGE SCALE GENOMIC DNA]</scope>
    <source>
        <strain evidence="5 6">CAU 1489</strain>
    </source>
</reference>
<dbReference type="Gene3D" id="3.40.710.10">
    <property type="entry name" value="DD-peptidase/beta-lactamase superfamily"/>
    <property type="match status" value="1"/>
</dbReference>
<keyword evidence="5" id="KW-0378">Hydrolase</keyword>
<dbReference type="PANTHER" id="PTHR46825">
    <property type="entry name" value="D-ALANYL-D-ALANINE-CARBOXYPEPTIDASE/ENDOPEPTIDASE AMPH"/>
    <property type="match status" value="1"/>
</dbReference>
<feature type="region of interest" description="Disordered" evidence="1">
    <location>
        <begin position="251"/>
        <end position="280"/>
    </location>
</feature>
<evidence type="ECO:0000313" key="5">
    <source>
        <dbReference type="EMBL" id="MVA95721.1"/>
    </source>
</evidence>
<feature type="domain" description="Beta-lactamase-related" evidence="3">
    <location>
        <begin position="56"/>
        <end position="380"/>
    </location>
</feature>
<dbReference type="Gene3D" id="2.40.128.600">
    <property type="match status" value="1"/>
</dbReference>
<keyword evidence="6" id="KW-1185">Reference proteome</keyword>